<name>A0A4S8KL21_DENBC</name>
<proteinExistence type="predicted"/>
<organism evidence="2 3">
    <name type="scientific">Dendrothele bispora (strain CBS 962.96)</name>
    <dbReference type="NCBI Taxonomy" id="1314807"/>
    <lineage>
        <taxon>Eukaryota</taxon>
        <taxon>Fungi</taxon>
        <taxon>Dikarya</taxon>
        <taxon>Basidiomycota</taxon>
        <taxon>Agaricomycotina</taxon>
        <taxon>Agaricomycetes</taxon>
        <taxon>Agaricomycetidae</taxon>
        <taxon>Agaricales</taxon>
        <taxon>Agaricales incertae sedis</taxon>
        <taxon>Dendrothele</taxon>
    </lineage>
</organism>
<dbReference type="OrthoDB" id="2884925at2759"/>
<dbReference type="EMBL" id="ML181047">
    <property type="protein sequence ID" value="THU76244.1"/>
    <property type="molecule type" value="Genomic_DNA"/>
</dbReference>
<dbReference type="Proteomes" id="UP000297245">
    <property type="component" value="Unassembled WGS sequence"/>
</dbReference>
<dbReference type="Gene3D" id="1.20.1280.50">
    <property type="match status" value="1"/>
</dbReference>
<dbReference type="SUPFAM" id="SSF52047">
    <property type="entry name" value="RNI-like"/>
    <property type="match status" value="1"/>
</dbReference>
<protein>
    <recommendedName>
        <fullName evidence="1">F-box domain-containing protein</fullName>
    </recommendedName>
</protein>
<accession>A0A4S8KL21</accession>
<reference evidence="2 3" key="1">
    <citation type="journal article" date="2019" name="Nat. Ecol. Evol.">
        <title>Megaphylogeny resolves global patterns of mushroom evolution.</title>
        <authorList>
            <person name="Varga T."/>
            <person name="Krizsan K."/>
            <person name="Foldi C."/>
            <person name="Dima B."/>
            <person name="Sanchez-Garcia M."/>
            <person name="Sanchez-Ramirez S."/>
            <person name="Szollosi G.J."/>
            <person name="Szarkandi J.G."/>
            <person name="Papp V."/>
            <person name="Albert L."/>
            <person name="Andreopoulos W."/>
            <person name="Angelini C."/>
            <person name="Antonin V."/>
            <person name="Barry K.W."/>
            <person name="Bougher N.L."/>
            <person name="Buchanan P."/>
            <person name="Buyck B."/>
            <person name="Bense V."/>
            <person name="Catcheside P."/>
            <person name="Chovatia M."/>
            <person name="Cooper J."/>
            <person name="Damon W."/>
            <person name="Desjardin D."/>
            <person name="Finy P."/>
            <person name="Geml J."/>
            <person name="Haridas S."/>
            <person name="Hughes K."/>
            <person name="Justo A."/>
            <person name="Karasinski D."/>
            <person name="Kautmanova I."/>
            <person name="Kiss B."/>
            <person name="Kocsube S."/>
            <person name="Kotiranta H."/>
            <person name="LaButti K.M."/>
            <person name="Lechner B.E."/>
            <person name="Liimatainen K."/>
            <person name="Lipzen A."/>
            <person name="Lukacs Z."/>
            <person name="Mihaltcheva S."/>
            <person name="Morgado L.N."/>
            <person name="Niskanen T."/>
            <person name="Noordeloos M.E."/>
            <person name="Ohm R.A."/>
            <person name="Ortiz-Santana B."/>
            <person name="Ovrebo C."/>
            <person name="Racz N."/>
            <person name="Riley R."/>
            <person name="Savchenko A."/>
            <person name="Shiryaev A."/>
            <person name="Soop K."/>
            <person name="Spirin V."/>
            <person name="Szebenyi C."/>
            <person name="Tomsovsky M."/>
            <person name="Tulloss R.E."/>
            <person name="Uehling J."/>
            <person name="Grigoriev I.V."/>
            <person name="Vagvolgyi C."/>
            <person name="Papp T."/>
            <person name="Martin F.M."/>
            <person name="Miettinen O."/>
            <person name="Hibbett D.S."/>
            <person name="Nagy L.G."/>
        </authorList>
    </citation>
    <scope>NUCLEOTIDE SEQUENCE [LARGE SCALE GENOMIC DNA]</scope>
    <source>
        <strain evidence="2 3">CBS 962.96</strain>
    </source>
</reference>
<keyword evidence="3" id="KW-1185">Reference proteome</keyword>
<evidence type="ECO:0000313" key="3">
    <source>
        <dbReference type="Proteomes" id="UP000297245"/>
    </source>
</evidence>
<evidence type="ECO:0000313" key="2">
    <source>
        <dbReference type="EMBL" id="THU76244.1"/>
    </source>
</evidence>
<dbReference type="AlphaFoldDB" id="A0A4S8KL21"/>
<dbReference type="InterPro" id="IPR001810">
    <property type="entry name" value="F-box_dom"/>
</dbReference>
<gene>
    <name evidence="2" type="ORF">K435DRAFT_879484</name>
</gene>
<feature type="domain" description="F-box" evidence="1">
    <location>
        <begin position="41"/>
        <end position="94"/>
    </location>
</feature>
<evidence type="ECO:0000259" key="1">
    <source>
        <dbReference type="Pfam" id="PF12937"/>
    </source>
</evidence>
<sequence>MYHHELLKKLLAMRNVNNGMSGHVKNIVRDLKTRRNSHASISKLPPEILSTIFLLYRDGTAYHWRTLAWIRVSHICRHWRNVALGCPALWSHPNFFMSDSVPEMLLRSKSAPLTIQLTLNYGASKVIEAFHTSLEHIARIRELSLATAGHNFEKLFPRTDQAAPHLHKLILNNLSGQSLREIIILPEDFLNGNAPCLSHLELKDFHLPWSSPLLKNLTTLKLTCLNSQTTLLPTSEQLVEVLGRMPGLETLELKNFLPSSSSSLSEVTLPRLQDVLLGGDVAGCANVLNLISFPYTARMGFEGMVDRHATSALDMATLFLPTLSKIRRGLCEDDVISSLSISCNLADITIRSVLNAISDQSEQDSCCRQIP</sequence>
<dbReference type="Pfam" id="PF12937">
    <property type="entry name" value="F-box-like"/>
    <property type="match status" value="1"/>
</dbReference>